<dbReference type="Pfam" id="PF07690">
    <property type="entry name" value="MFS_1"/>
    <property type="match status" value="1"/>
</dbReference>
<evidence type="ECO:0000256" key="3">
    <source>
        <dbReference type="ARBA" id="ARBA00022989"/>
    </source>
</evidence>
<comment type="caution">
    <text evidence="7">The sequence shown here is derived from an EMBL/GenBank/DDBJ whole genome shotgun (WGS) entry which is preliminary data.</text>
</comment>
<keyword evidence="2 5" id="KW-0812">Transmembrane</keyword>
<feature type="transmembrane region" description="Helical" evidence="5">
    <location>
        <begin position="279"/>
        <end position="297"/>
    </location>
</feature>
<dbReference type="InterPro" id="IPR036259">
    <property type="entry name" value="MFS_trans_sf"/>
</dbReference>
<dbReference type="Proteomes" id="UP001201980">
    <property type="component" value="Unassembled WGS sequence"/>
</dbReference>
<organism evidence="7 8">
    <name type="scientific">Zalerion maritima</name>
    <dbReference type="NCBI Taxonomy" id="339359"/>
    <lineage>
        <taxon>Eukaryota</taxon>
        <taxon>Fungi</taxon>
        <taxon>Dikarya</taxon>
        <taxon>Ascomycota</taxon>
        <taxon>Pezizomycotina</taxon>
        <taxon>Sordariomycetes</taxon>
        <taxon>Lulworthiomycetidae</taxon>
        <taxon>Lulworthiales</taxon>
        <taxon>Lulworthiaceae</taxon>
        <taxon>Zalerion</taxon>
    </lineage>
</organism>
<sequence length="490" mass="52363">MGRLSDITSKKYLAAVPPLIAFAGAVVSAKATSMSMLIAGSILIGVTLSTISIAQAIPSEVLPLKYRALAQGLCGMAGTIGGLVGSLGGGAVTNVASDGWRWIFWMQAIFHGITSVGFFLFYWPRANTEYPNITLKEIVWICDPIGSVLFILGATLTLLAMDWASGTYDGSDPHIVAPLTIGLVILAAFCAYEWKGRADGLVAHVFFRRNANFALAVFAYAVEGWIFYSAVNSVVPQIVLYLGWEDDSWDISVRQLSFQLVIFFTPILLSWYATRFKDLKSPLLVTWISFLAVSIFYSCVKPSLDKGQIVINVVGGFGQAGPLTLLPAVIQYTAPHAFLSTATGLAFSARAIGGAFGSAVLDAIINGRINAHYASAVSGAAIDAGLPQSSVEALLEAIANSLTRESVPGATEDVWNAALDASHNEYAHAFRLAWASVIPFVVLALIALAFLKGVKELMTEKVEATVEKLKVELDEDTEKGVGSKIAEMHL</sequence>
<dbReference type="PANTHER" id="PTHR23501:SF195">
    <property type="entry name" value="PEP5"/>
    <property type="match status" value="1"/>
</dbReference>
<dbReference type="PROSITE" id="PS50850">
    <property type="entry name" value="MFS"/>
    <property type="match status" value="1"/>
</dbReference>
<name>A0AAD5RJT3_9PEZI</name>
<dbReference type="AlphaFoldDB" id="A0AAD5RJT3"/>
<keyword evidence="3 5" id="KW-1133">Transmembrane helix</keyword>
<dbReference type="GO" id="GO:0022857">
    <property type="term" value="F:transmembrane transporter activity"/>
    <property type="evidence" value="ECO:0007669"/>
    <property type="project" value="InterPro"/>
</dbReference>
<feature type="transmembrane region" description="Helical" evidence="5">
    <location>
        <begin position="432"/>
        <end position="451"/>
    </location>
</feature>
<dbReference type="GO" id="GO:0005886">
    <property type="term" value="C:plasma membrane"/>
    <property type="evidence" value="ECO:0007669"/>
    <property type="project" value="TreeGrafter"/>
</dbReference>
<evidence type="ECO:0000256" key="4">
    <source>
        <dbReference type="ARBA" id="ARBA00023136"/>
    </source>
</evidence>
<feature type="transmembrane region" description="Helical" evidence="5">
    <location>
        <begin position="37"/>
        <end position="57"/>
    </location>
</feature>
<feature type="transmembrane region" description="Helical" evidence="5">
    <location>
        <begin position="69"/>
        <end position="90"/>
    </location>
</feature>
<evidence type="ECO:0000313" key="7">
    <source>
        <dbReference type="EMBL" id="KAJ2896245.1"/>
    </source>
</evidence>
<feature type="transmembrane region" description="Helical" evidence="5">
    <location>
        <begin position="144"/>
        <end position="163"/>
    </location>
</feature>
<dbReference type="InterPro" id="IPR011701">
    <property type="entry name" value="MFS"/>
</dbReference>
<feature type="transmembrane region" description="Helical" evidence="5">
    <location>
        <begin position="175"/>
        <end position="194"/>
    </location>
</feature>
<evidence type="ECO:0000259" key="6">
    <source>
        <dbReference type="PROSITE" id="PS50850"/>
    </source>
</evidence>
<reference evidence="7" key="1">
    <citation type="submission" date="2022-07" db="EMBL/GenBank/DDBJ databases">
        <title>Draft genome sequence of Zalerion maritima ATCC 34329, a (micro)plastics degrading marine fungus.</title>
        <authorList>
            <person name="Paco A."/>
            <person name="Goncalves M.F.M."/>
            <person name="Rocha-Santos T.A.P."/>
            <person name="Alves A."/>
        </authorList>
    </citation>
    <scope>NUCLEOTIDE SEQUENCE</scope>
    <source>
        <strain evidence="7">ATCC 34329</strain>
    </source>
</reference>
<feature type="transmembrane region" description="Helical" evidence="5">
    <location>
        <begin position="12"/>
        <end position="31"/>
    </location>
</feature>
<evidence type="ECO:0000313" key="8">
    <source>
        <dbReference type="Proteomes" id="UP001201980"/>
    </source>
</evidence>
<dbReference type="Gene3D" id="1.20.1250.20">
    <property type="entry name" value="MFS general substrate transporter like domains"/>
    <property type="match status" value="1"/>
</dbReference>
<evidence type="ECO:0000256" key="2">
    <source>
        <dbReference type="ARBA" id="ARBA00022692"/>
    </source>
</evidence>
<dbReference type="EMBL" id="JAKWBI020000344">
    <property type="protein sequence ID" value="KAJ2896245.1"/>
    <property type="molecule type" value="Genomic_DNA"/>
</dbReference>
<dbReference type="PANTHER" id="PTHR23501">
    <property type="entry name" value="MAJOR FACILITATOR SUPERFAMILY"/>
    <property type="match status" value="1"/>
</dbReference>
<evidence type="ECO:0000256" key="5">
    <source>
        <dbReference type="SAM" id="Phobius"/>
    </source>
</evidence>
<keyword evidence="8" id="KW-1185">Reference proteome</keyword>
<keyword evidence="4 5" id="KW-0472">Membrane</keyword>
<accession>A0AAD5RJT3</accession>
<feature type="domain" description="Major facilitator superfamily (MFS) profile" evidence="6">
    <location>
        <begin position="1"/>
        <end position="407"/>
    </location>
</feature>
<comment type="subcellular location">
    <subcellularLocation>
        <location evidence="1">Membrane</location>
        <topology evidence="1">Multi-pass membrane protein</topology>
    </subcellularLocation>
</comment>
<feature type="transmembrane region" description="Helical" evidence="5">
    <location>
        <begin position="256"/>
        <end position="273"/>
    </location>
</feature>
<evidence type="ECO:0000256" key="1">
    <source>
        <dbReference type="ARBA" id="ARBA00004141"/>
    </source>
</evidence>
<proteinExistence type="predicted"/>
<dbReference type="InterPro" id="IPR020846">
    <property type="entry name" value="MFS_dom"/>
</dbReference>
<protein>
    <recommendedName>
        <fullName evidence="6">Major facilitator superfamily (MFS) profile domain-containing protein</fullName>
    </recommendedName>
</protein>
<gene>
    <name evidence="7" type="ORF">MKZ38_005739</name>
</gene>
<feature type="transmembrane region" description="Helical" evidence="5">
    <location>
        <begin position="102"/>
        <end position="123"/>
    </location>
</feature>
<feature type="transmembrane region" description="Helical" evidence="5">
    <location>
        <begin position="309"/>
        <end position="330"/>
    </location>
</feature>
<dbReference type="SUPFAM" id="SSF103473">
    <property type="entry name" value="MFS general substrate transporter"/>
    <property type="match status" value="1"/>
</dbReference>